<dbReference type="InterPro" id="IPR048028">
    <property type="entry name" value="Psb34-like"/>
</dbReference>
<keyword evidence="1" id="KW-1133">Transmembrane helix</keyword>
<dbReference type="EMBL" id="MRCC01000001">
    <property type="protein sequence ID" value="OKH29141.1"/>
    <property type="molecule type" value="Genomic_DNA"/>
</dbReference>
<keyword evidence="1" id="KW-0472">Membrane</keyword>
<keyword evidence="3" id="KW-1185">Reference proteome</keyword>
<dbReference type="STRING" id="247279.NIES1031_00625"/>
<accession>A0A1U7HZT8</accession>
<comment type="caution">
    <text evidence="2">The sequence shown here is derived from an EMBL/GenBank/DDBJ whole genome shotgun (WGS) entry which is preliminary data.</text>
</comment>
<proteinExistence type="predicted"/>
<dbReference type="OrthoDB" id="532864at2"/>
<sequence length="59" mass="6363">MPYTTEEGGRLNNFAKEPKMYAAEPPTKAQQRNFVIWGVVAAVLVSGVIFVAFSVSSAS</sequence>
<reference evidence="2 3" key="1">
    <citation type="submission" date="2016-11" db="EMBL/GenBank/DDBJ databases">
        <title>Draft Genome Sequences of Nine Cyanobacterial Strains from Diverse Habitats.</title>
        <authorList>
            <person name="Zhu T."/>
            <person name="Hou S."/>
            <person name="Lu X."/>
            <person name="Hess W.R."/>
        </authorList>
    </citation>
    <scope>NUCLEOTIDE SEQUENCE [LARGE SCALE GENOMIC DNA]</scope>
    <source>
        <strain evidence="2 3">5.2 s.c.1</strain>
    </source>
</reference>
<name>A0A1U7HZT8_9CHRO</name>
<gene>
    <name evidence="2" type="ORF">NIES1031_00625</name>
</gene>
<evidence type="ECO:0008006" key="4">
    <source>
        <dbReference type="Google" id="ProtNLM"/>
    </source>
</evidence>
<evidence type="ECO:0000313" key="3">
    <source>
        <dbReference type="Proteomes" id="UP000185984"/>
    </source>
</evidence>
<keyword evidence="1" id="KW-0812">Transmembrane</keyword>
<dbReference type="AlphaFoldDB" id="A0A1U7HZT8"/>
<dbReference type="NCBIfam" id="NF033486">
    <property type="entry name" value="harvest_ssl1498"/>
    <property type="match status" value="1"/>
</dbReference>
<organism evidence="2 3">
    <name type="scientific">Chroogloeocystis siderophila 5.2 s.c.1</name>
    <dbReference type="NCBI Taxonomy" id="247279"/>
    <lineage>
        <taxon>Bacteria</taxon>
        <taxon>Bacillati</taxon>
        <taxon>Cyanobacteriota</taxon>
        <taxon>Cyanophyceae</taxon>
        <taxon>Oscillatoriophycideae</taxon>
        <taxon>Chroococcales</taxon>
        <taxon>Chroococcaceae</taxon>
        <taxon>Chroogloeocystis</taxon>
    </lineage>
</organism>
<protein>
    <recommendedName>
        <fullName evidence="4">Ssl1498 family light-harvesting-like protein</fullName>
    </recommendedName>
</protein>
<dbReference type="RefSeq" id="WP_015188588.1">
    <property type="nucleotide sequence ID" value="NZ_CAWMVK010000001.1"/>
</dbReference>
<evidence type="ECO:0000256" key="1">
    <source>
        <dbReference type="SAM" id="Phobius"/>
    </source>
</evidence>
<dbReference type="Pfam" id="PF26394">
    <property type="entry name" value="Psb34"/>
    <property type="match status" value="1"/>
</dbReference>
<feature type="transmembrane region" description="Helical" evidence="1">
    <location>
        <begin position="34"/>
        <end position="55"/>
    </location>
</feature>
<dbReference type="Proteomes" id="UP000185984">
    <property type="component" value="Unassembled WGS sequence"/>
</dbReference>
<evidence type="ECO:0000313" key="2">
    <source>
        <dbReference type="EMBL" id="OKH29141.1"/>
    </source>
</evidence>